<dbReference type="SUPFAM" id="SSF54523">
    <property type="entry name" value="Pili subunits"/>
    <property type="match status" value="1"/>
</dbReference>
<sequence length="194" mass="21206">MNSFLMLKNSKGFTLVELLLVVALMAISFGVTSDILVTLMRSFNKTTVITEIEQQAGVVSQMIEKEIRNAAVVTNPGGDANIIQFEDTLGNIARYHFQVYNSIGTLYRYPYPTVPDMDTLARRRTYAITGNPGLTAGLVGGVNVTCSGPCFTVNVGRPSVVQVNFVFSQAQANPNSSYSGRIEIHNTIVVRNTY</sequence>
<gene>
    <name evidence="1" type="ORF">GYA27_04060</name>
</gene>
<organism evidence="1 2">
    <name type="scientific">candidate division WWE3 bacterium</name>
    <dbReference type="NCBI Taxonomy" id="2053526"/>
    <lineage>
        <taxon>Bacteria</taxon>
        <taxon>Katanobacteria</taxon>
    </lineage>
</organism>
<evidence type="ECO:0000313" key="2">
    <source>
        <dbReference type="Proteomes" id="UP000526033"/>
    </source>
</evidence>
<dbReference type="EMBL" id="JAAZNL010000050">
    <property type="protein sequence ID" value="NMB70346.1"/>
    <property type="molecule type" value="Genomic_DNA"/>
</dbReference>
<reference evidence="1 2" key="1">
    <citation type="journal article" date="2020" name="Biotechnol. Biofuels">
        <title>New insights from the biogas microbiome by comprehensive genome-resolved metagenomics of nearly 1600 species originating from multiple anaerobic digesters.</title>
        <authorList>
            <person name="Campanaro S."/>
            <person name="Treu L."/>
            <person name="Rodriguez-R L.M."/>
            <person name="Kovalovszki A."/>
            <person name="Ziels R.M."/>
            <person name="Maus I."/>
            <person name="Zhu X."/>
            <person name="Kougias P.G."/>
            <person name="Basile A."/>
            <person name="Luo G."/>
            <person name="Schluter A."/>
            <person name="Konstantinidis K.T."/>
            <person name="Angelidaki I."/>
        </authorList>
    </citation>
    <scope>NUCLEOTIDE SEQUENCE [LARGE SCALE GENOMIC DNA]</scope>
    <source>
        <strain evidence="1">AS27yjCOA_165</strain>
    </source>
</reference>
<proteinExistence type="predicted"/>
<dbReference type="NCBIfam" id="TIGR02532">
    <property type="entry name" value="IV_pilin_GFxxxE"/>
    <property type="match status" value="1"/>
</dbReference>
<dbReference type="AlphaFoldDB" id="A0A7X9DKW3"/>
<comment type="caution">
    <text evidence="1">The sequence shown here is derived from an EMBL/GenBank/DDBJ whole genome shotgun (WGS) entry which is preliminary data.</text>
</comment>
<dbReference type="Pfam" id="PF07963">
    <property type="entry name" value="N_methyl"/>
    <property type="match status" value="1"/>
</dbReference>
<protein>
    <submittedName>
        <fullName evidence="1">Prepilin-type N-terminal cleavage/methylation domain-containing protein</fullName>
    </submittedName>
</protein>
<dbReference type="InterPro" id="IPR012902">
    <property type="entry name" value="N_methyl_site"/>
</dbReference>
<dbReference type="InterPro" id="IPR045584">
    <property type="entry name" value="Pilin-like"/>
</dbReference>
<accession>A0A7X9DKW3</accession>
<name>A0A7X9DKW3_UNCKA</name>
<evidence type="ECO:0000313" key="1">
    <source>
        <dbReference type="EMBL" id="NMB70346.1"/>
    </source>
</evidence>
<dbReference type="Proteomes" id="UP000526033">
    <property type="component" value="Unassembled WGS sequence"/>
</dbReference>